<reference evidence="2 3" key="1">
    <citation type="submission" date="2019-11" db="EMBL/GenBank/DDBJ databases">
        <title>Whole genome sequence of Oryza granulata.</title>
        <authorList>
            <person name="Li W."/>
        </authorList>
    </citation>
    <scope>NUCLEOTIDE SEQUENCE [LARGE SCALE GENOMIC DNA]</scope>
    <source>
        <strain evidence="3">cv. Menghai</strain>
        <tissue evidence="2">Leaf</tissue>
    </source>
</reference>
<gene>
    <name evidence="2" type="ORF">E2562_003249</name>
</gene>
<dbReference type="AlphaFoldDB" id="A0A6G1EUX9"/>
<dbReference type="EMBL" id="SPHZ02000002">
    <property type="protein sequence ID" value="KAF0928437.1"/>
    <property type="molecule type" value="Genomic_DNA"/>
</dbReference>
<name>A0A6G1EUX9_9ORYZ</name>
<evidence type="ECO:0000313" key="3">
    <source>
        <dbReference type="Proteomes" id="UP000479710"/>
    </source>
</evidence>
<sequence>MQRQRLGRRREAKELGRGDDGDVLGGLTDGGSSNADPVSWGRQLSNPVSRRPGLTDPSLGRPVAIAPTAWRRAPSSSIC</sequence>
<evidence type="ECO:0000313" key="2">
    <source>
        <dbReference type="EMBL" id="KAF0928437.1"/>
    </source>
</evidence>
<accession>A0A6G1EUX9</accession>
<feature type="region of interest" description="Disordered" evidence="1">
    <location>
        <begin position="1"/>
        <end position="79"/>
    </location>
</feature>
<feature type="compositionally biased region" description="Polar residues" evidence="1">
    <location>
        <begin position="32"/>
        <end position="48"/>
    </location>
</feature>
<evidence type="ECO:0000256" key="1">
    <source>
        <dbReference type="SAM" id="MobiDB-lite"/>
    </source>
</evidence>
<keyword evidence="3" id="KW-1185">Reference proteome</keyword>
<protein>
    <submittedName>
        <fullName evidence="2">Uncharacterized protein</fullName>
    </submittedName>
</protein>
<comment type="caution">
    <text evidence="2">The sequence shown here is derived from an EMBL/GenBank/DDBJ whole genome shotgun (WGS) entry which is preliminary data.</text>
</comment>
<dbReference type="Proteomes" id="UP000479710">
    <property type="component" value="Unassembled WGS sequence"/>
</dbReference>
<proteinExistence type="predicted"/>
<organism evidence="2 3">
    <name type="scientific">Oryza meyeriana var. granulata</name>
    <dbReference type="NCBI Taxonomy" id="110450"/>
    <lineage>
        <taxon>Eukaryota</taxon>
        <taxon>Viridiplantae</taxon>
        <taxon>Streptophyta</taxon>
        <taxon>Embryophyta</taxon>
        <taxon>Tracheophyta</taxon>
        <taxon>Spermatophyta</taxon>
        <taxon>Magnoliopsida</taxon>
        <taxon>Liliopsida</taxon>
        <taxon>Poales</taxon>
        <taxon>Poaceae</taxon>
        <taxon>BOP clade</taxon>
        <taxon>Oryzoideae</taxon>
        <taxon>Oryzeae</taxon>
        <taxon>Oryzinae</taxon>
        <taxon>Oryza</taxon>
        <taxon>Oryza meyeriana</taxon>
    </lineage>
</organism>
<feature type="compositionally biased region" description="Basic and acidic residues" evidence="1">
    <location>
        <begin position="9"/>
        <end position="20"/>
    </location>
</feature>